<dbReference type="InterPro" id="IPR036615">
    <property type="entry name" value="Mur_ligase_C_dom_sf"/>
</dbReference>
<accession>A0A4Q9GSG2</accession>
<dbReference type="InterPro" id="IPR051046">
    <property type="entry name" value="MurCDEF_CellWall_CoF430Synth"/>
</dbReference>
<feature type="domain" description="Mur ligase C-terminal" evidence="4">
    <location>
        <begin position="82"/>
        <end position="201"/>
    </location>
</feature>
<dbReference type="Gene3D" id="3.90.190.20">
    <property type="entry name" value="Mur ligase, C-terminal domain"/>
    <property type="match status" value="1"/>
</dbReference>
<keyword evidence="1" id="KW-0436">Ligase</keyword>
<protein>
    <recommendedName>
        <fullName evidence="4">Mur ligase C-terminal domain-containing protein</fullName>
    </recommendedName>
</protein>
<dbReference type="GO" id="GO:0016881">
    <property type="term" value="F:acid-amino acid ligase activity"/>
    <property type="evidence" value="ECO:0007669"/>
    <property type="project" value="InterPro"/>
</dbReference>
<dbReference type="Pfam" id="PF02875">
    <property type="entry name" value="Mur_ligase_C"/>
    <property type="match status" value="1"/>
</dbReference>
<dbReference type="GO" id="GO:0005524">
    <property type="term" value="F:ATP binding"/>
    <property type="evidence" value="ECO:0007669"/>
    <property type="project" value="UniProtKB-KW"/>
</dbReference>
<evidence type="ECO:0000256" key="2">
    <source>
        <dbReference type="ARBA" id="ARBA00022741"/>
    </source>
</evidence>
<dbReference type="AlphaFoldDB" id="A0A4Q9GSG2"/>
<dbReference type="RefSeq" id="WP_130980658.1">
    <property type="nucleotide sequence ID" value="NZ_SISG01000001.1"/>
</dbReference>
<evidence type="ECO:0000259" key="4">
    <source>
        <dbReference type="Pfam" id="PF02875"/>
    </source>
</evidence>
<name>A0A4Q9GSG2_9MICO</name>
<dbReference type="SUPFAM" id="SSF53244">
    <property type="entry name" value="MurD-like peptide ligases, peptide-binding domain"/>
    <property type="match status" value="1"/>
</dbReference>
<dbReference type="PANTHER" id="PTHR43024:SF1">
    <property type="entry name" value="UDP-N-ACETYLMURAMOYL-TRIPEPTIDE--D-ALANYL-D-ALANINE LIGASE"/>
    <property type="match status" value="1"/>
</dbReference>
<sequence>MTFDAANVRITRAGTSFTVSGDNPWTGAIVTLQRAGERYVEPALASLEASLEEGLPLELALTAATSSSRGERWDMQALYPSPGILVLNDASEATPSTTIAALKTLAELALDGSRSIAVLGEVDVDDPTEWREEHDRIGRIVVRLNISKLVVVGDGARHIHNAAGLEGSWDGESVLVGTAEEAYDLLGVDLRDGDVVLVKSSASAGLGSLGDRLGGADSW</sequence>
<keyword evidence="3" id="KW-0067">ATP-binding</keyword>
<dbReference type="InterPro" id="IPR004101">
    <property type="entry name" value="Mur_ligase_C"/>
</dbReference>
<keyword evidence="6" id="KW-1185">Reference proteome</keyword>
<organism evidence="5 6">
    <name type="scientific">Glaciihabitans arcticus</name>
    <dbReference type="NCBI Taxonomy" id="2668039"/>
    <lineage>
        <taxon>Bacteria</taxon>
        <taxon>Bacillati</taxon>
        <taxon>Actinomycetota</taxon>
        <taxon>Actinomycetes</taxon>
        <taxon>Micrococcales</taxon>
        <taxon>Microbacteriaceae</taxon>
        <taxon>Glaciihabitans</taxon>
    </lineage>
</organism>
<evidence type="ECO:0000256" key="3">
    <source>
        <dbReference type="ARBA" id="ARBA00022840"/>
    </source>
</evidence>
<proteinExistence type="predicted"/>
<dbReference type="EMBL" id="SISG01000001">
    <property type="protein sequence ID" value="TBN56548.1"/>
    <property type="molecule type" value="Genomic_DNA"/>
</dbReference>
<evidence type="ECO:0000256" key="1">
    <source>
        <dbReference type="ARBA" id="ARBA00022598"/>
    </source>
</evidence>
<dbReference type="Proteomes" id="UP000294194">
    <property type="component" value="Unassembled WGS sequence"/>
</dbReference>
<keyword evidence="2" id="KW-0547">Nucleotide-binding</keyword>
<gene>
    <name evidence="5" type="ORF">EYE40_03565</name>
</gene>
<reference evidence="6" key="1">
    <citation type="submission" date="2019-02" db="EMBL/GenBank/DDBJ databases">
        <title>Glaciihabitans arcticus sp. nov., a psychrotolerant bacterium isolated from polar soil.</title>
        <authorList>
            <person name="Dahal R.H."/>
        </authorList>
    </citation>
    <scope>NUCLEOTIDE SEQUENCE [LARGE SCALE GENOMIC DNA]</scope>
    <source>
        <strain evidence="6">RP-3-7</strain>
    </source>
</reference>
<evidence type="ECO:0000313" key="5">
    <source>
        <dbReference type="EMBL" id="TBN56548.1"/>
    </source>
</evidence>
<comment type="caution">
    <text evidence="5">The sequence shown here is derived from an EMBL/GenBank/DDBJ whole genome shotgun (WGS) entry which is preliminary data.</text>
</comment>
<evidence type="ECO:0000313" key="6">
    <source>
        <dbReference type="Proteomes" id="UP000294194"/>
    </source>
</evidence>
<dbReference type="PANTHER" id="PTHR43024">
    <property type="entry name" value="UDP-N-ACETYLMURAMOYL-TRIPEPTIDE--D-ALANYL-D-ALANINE LIGASE"/>
    <property type="match status" value="1"/>
</dbReference>